<dbReference type="AlphaFoldDB" id="A0A538U4J2"/>
<dbReference type="PANTHER" id="PTHR21262">
    <property type="entry name" value="GUANOSINE-3',5'-BIS DIPHOSPHATE 3'-PYROPHOSPHOHYDROLASE"/>
    <property type="match status" value="1"/>
</dbReference>
<dbReference type="Proteomes" id="UP000319836">
    <property type="component" value="Unassembled WGS sequence"/>
</dbReference>
<dbReference type="SUPFAM" id="SSF81301">
    <property type="entry name" value="Nucleotidyltransferase"/>
    <property type="match status" value="1"/>
</dbReference>
<evidence type="ECO:0000313" key="2">
    <source>
        <dbReference type="EMBL" id="TMQ70795.1"/>
    </source>
</evidence>
<accession>A0A538U4J2</accession>
<reference evidence="2 3" key="1">
    <citation type="journal article" date="2019" name="Nat. Microbiol.">
        <title>Mediterranean grassland soil C-N compound turnover is dependent on rainfall and depth, and is mediated by genomically divergent microorganisms.</title>
        <authorList>
            <person name="Diamond S."/>
            <person name="Andeer P.F."/>
            <person name="Li Z."/>
            <person name="Crits-Christoph A."/>
            <person name="Burstein D."/>
            <person name="Anantharaman K."/>
            <person name="Lane K.R."/>
            <person name="Thomas B.C."/>
            <person name="Pan C."/>
            <person name="Northen T.R."/>
            <person name="Banfield J.F."/>
        </authorList>
    </citation>
    <scope>NUCLEOTIDE SEQUENCE [LARGE SCALE GENOMIC DNA]</scope>
    <source>
        <strain evidence="2">WS_10</strain>
    </source>
</reference>
<evidence type="ECO:0000259" key="1">
    <source>
        <dbReference type="Pfam" id="PF04607"/>
    </source>
</evidence>
<gene>
    <name evidence="2" type="ORF">E6K80_07405</name>
</gene>
<dbReference type="GO" id="GO:0015969">
    <property type="term" value="P:guanosine tetraphosphate metabolic process"/>
    <property type="evidence" value="ECO:0007669"/>
    <property type="project" value="InterPro"/>
</dbReference>
<dbReference type="Pfam" id="PF04607">
    <property type="entry name" value="RelA_SpoT"/>
    <property type="match status" value="1"/>
</dbReference>
<comment type="caution">
    <text evidence="2">The sequence shown here is derived from an EMBL/GenBank/DDBJ whole genome shotgun (WGS) entry which is preliminary data.</text>
</comment>
<sequence length="261" mass="29694">MSEMPLEGPHPELRAALIAALDERAPKVDRDRVAACYDYASRAHGDQRRESGEPFVTHAVAVALILIDLLESRLDTPLVCAALLHDVVEDTAATTEDIEKRFGREVAGLVEGVTKLSGLHFDRRNMRTLEFLREDKRQRIALETRDIYAPLAHRLGMAGIKRELEDLSLKSLDPEAYRELTQRIQARRRERETFLDDVKDKLEEGLRAAGIKAEVTGRPKHFYSIYLKMKSGRDLESIYDLFGLRIVTHTRNDCYRALGVV</sequence>
<dbReference type="Pfam" id="PF13328">
    <property type="entry name" value="HD_4"/>
    <property type="match status" value="2"/>
</dbReference>
<dbReference type="SUPFAM" id="SSF109604">
    <property type="entry name" value="HD-domain/PDEase-like"/>
    <property type="match status" value="1"/>
</dbReference>
<dbReference type="InterPro" id="IPR007685">
    <property type="entry name" value="RelA_SpoT"/>
</dbReference>
<evidence type="ECO:0000313" key="3">
    <source>
        <dbReference type="Proteomes" id="UP000319836"/>
    </source>
</evidence>
<organism evidence="2 3">
    <name type="scientific">Eiseniibacteriota bacterium</name>
    <dbReference type="NCBI Taxonomy" id="2212470"/>
    <lineage>
        <taxon>Bacteria</taxon>
        <taxon>Candidatus Eiseniibacteriota</taxon>
    </lineage>
</organism>
<dbReference type="CDD" id="cd05399">
    <property type="entry name" value="NT_Rel-Spo_like"/>
    <property type="match status" value="1"/>
</dbReference>
<feature type="domain" description="RelA/SpoT" evidence="1">
    <location>
        <begin position="217"/>
        <end position="261"/>
    </location>
</feature>
<name>A0A538U4J2_UNCEI</name>
<dbReference type="InterPro" id="IPR043519">
    <property type="entry name" value="NT_sf"/>
</dbReference>
<feature type="non-terminal residue" evidence="2">
    <location>
        <position position="261"/>
    </location>
</feature>
<dbReference type="EMBL" id="VBPA01000177">
    <property type="protein sequence ID" value="TMQ70795.1"/>
    <property type="molecule type" value="Genomic_DNA"/>
</dbReference>
<protein>
    <submittedName>
        <fullName evidence="2">HD domain-containing protein</fullName>
    </submittedName>
</protein>
<dbReference type="Gene3D" id="3.30.460.10">
    <property type="entry name" value="Beta Polymerase, domain 2"/>
    <property type="match status" value="1"/>
</dbReference>
<proteinExistence type="predicted"/>
<dbReference type="PANTHER" id="PTHR21262:SF31">
    <property type="entry name" value="GTP PYROPHOSPHOKINASE"/>
    <property type="match status" value="1"/>
</dbReference>
<dbReference type="GO" id="GO:0005886">
    <property type="term" value="C:plasma membrane"/>
    <property type="evidence" value="ECO:0007669"/>
    <property type="project" value="TreeGrafter"/>
</dbReference>
<dbReference type="Gene3D" id="1.10.3210.10">
    <property type="entry name" value="Hypothetical protein af1432"/>
    <property type="match status" value="2"/>
</dbReference>